<evidence type="ECO:0008006" key="6">
    <source>
        <dbReference type="Google" id="ProtNLM"/>
    </source>
</evidence>
<dbReference type="PANTHER" id="PTHR10039">
    <property type="entry name" value="AMELOGENIN"/>
    <property type="match status" value="1"/>
</dbReference>
<dbReference type="Pfam" id="PF22939">
    <property type="entry name" value="WHD_GPIID"/>
    <property type="match status" value="1"/>
</dbReference>
<dbReference type="SUPFAM" id="SSF52540">
    <property type="entry name" value="P-loop containing nucleoside triphosphate hydrolases"/>
    <property type="match status" value="1"/>
</dbReference>
<gene>
    <name evidence="4" type="ORF">K452DRAFT_335185</name>
</gene>
<organism evidence="4 5">
    <name type="scientific">Aplosporella prunicola CBS 121167</name>
    <dbReference type="NCBI Taxonomy" id="1176127"/>
    <lineage>
        <taxon>Eukaryota</taxon>
        <taxon>Fungi</taxon>
        <taxon>Dikarya</taxon>
        <taxon>Ascomycota</taxon>
        <taxon>Pezizomycotina</taxon>
        <taxon>Dothideomycetes</taxon>
        <taxon>Dothideomycetes incertae sedis</taxon>
        <taxon>Botryosphaeriales</taxon>
        <taxon>Aplosporellaceae</taxon>
        <taxon>Aplosporella</taxon>
    </lineage>
</organism>
<dbReference type="AlphaFoldDB" id="A0A6A6BB08"/>
<keyword evidence="1" id="KW-0677">Repeat</keyword>
<dbReference type="RefSeq" id="XP_033395820.1">
    <property type="nucleotide sequence ID" value="XM_033545218.1"/>
</dbReference>
<name>A0A6A6BB08_9PEZI</name>
<protein>
    <recommendedName>
        <fullName evidence="6">NACHT domain-containing protein</fullName>
    </recommendedName>
</protein>
<dbReference type="PANTHER" id="PTHR10039:SF14">
    <property type="entry name" value="NACHT DOMAIN-CONTAINING PROTEIN"/>
    <property type="match status" value="1"/>
</dbReference>
<feature type="domain" description="GPI inositol-deacylase winged helix" evidence="2">
    <location>
        <begin position="180"/>
        <end position="267"/>
    </location>
</feature>
<dbReference type="OrthoDB" id="674604at2759"/>
<evidence type="ECO:0000313" key="4">
    <source>
        <dbReference type="EMBL" id="KAF2140107.1"/>
    </source>
</evidence>
<dbReference type="Pfam" id="PF24883">
    <property type="entry name" value="NPHP3_N"/>
    <property type="match status" value="1"/>
</dbReference>
<dbReference type="Proteomes" id="UP000799438">
    <property type="component" value="Unassembled WGS sequence"/>
</dbReference>
<accession>A0A6A6BB08</accession>
<dbReference type="Gene3D" id="3.40.50.300">
    <property type="entry name" value="P-loop containing nucleotide triphosphate hydrolases"/>
    <property type="match status" value="1"/>
</dbReference>
<feature type="domain" description="Nephrocystin 3-like N-terminal" evidence="3">
    <location>
        <begin position="13"/>
        <end position="70"/>
    </location>
</feature>
<evidence type="ECO:0000256" key="1">
    <source>
        <dbReference type="ARBA" id="ARBA00022737"/>
    </source>
</evidence>
<reference evidence="4" key="1">
    <citation type="journal article" date="2020" name="Stud. Mycol.">
        <title>101 Dothideomycetes genomes: a test case for predicting lifestyles and emergence of pathogens.</title>
        <authorList>
            <person name="Haridas S."/>
            <person name="Albert R."/>
            <person name="Binder M."/>
            <person name="Bloem J."/>
            <person name="Labutti K."/>
            <person name="Salamov A."/>
            <person name="Andreopoulos B."/>
            <person name="Baker S."/>
            <person name="Barry K."/>
            <person name="Bills G."/>
            <person name="Bluhm B."/>
            <person name="Cannon C."/>
            <person name="Castanera R."/>
            <person name="Culley D."/>
            <person name="Daum C."/>
            <person name="Ezra D."/>
            <person name="Gonzalez J."/>
            <person name="Henrissat B."/>
            <person name="Kuo A."/>
            <person name="Liang C."/>
            <person name="Lipzen A."/>
            <person name="Lutzoni F."/>
            <person name="Magnuson J."/>
            <person name="Mondo S."/>
            <person name="Nolan M."/>
            <person name="Ohm R."/>
            <person name="Pangilinan J."/>
            <person name="Park H.-J."/>
            <person name="Ramirez L."/>
            <person name="Alfaro M."/>
            <person name="Sun H."/>
            <person name="Tritt A."/>
            <person name="Yoshinaga Y."/>
            <person name="Zwiers L.-H."/>
            <person name="Turgeon B."/>
            <person name="Goodwin S."/>
            <person name="Spatafora J."/>
            <person name="Crous P."/>
            <person name="Grigoriev I."/>
        </authorList>
    </citation>
    <scope>NUCLEOTIDE SEQUENCE</scope>
    <source>
        <strain evidence="4">CBS 121167</strain>
    </source>
</reference>
<evidence type="ECO:0000313" key="5">
    <source>
        <dbReference type="Proteomes" id="UP000799438"/>
    </source>
</evidence>
<sequence>MLRSGQKRATSLEGLLRIFRELLSKSSERIILVLDALDECEDGRETLLPPAFLELARCPGSHFFLFITSRNEPHIRSELQDEHQIRITASLVEQDIERYVNLSLSESKLEVFRSDATKTRIVKAVGENADGQFLWARLIIQSLLKATFLWEIEDILSNLPSGLDQLYSRALEKLLQESPRRQDAAYKLLQWLTCAERTPAVKELGTALSIREGDTDIDPMNQVIDLQHFVEDVCGSLVELIRDDTNDSKDKTVNFVHTTVKEYLVSKAEHDQQSQAPFLRFKVKTEEAHEHLAGTCLTQLSFTALVASDDRDSTNVYPLLDYSSKFWALHLAQSGPLNPKTLIGSSRNEEIRATSAYLSRY</sequence>
<evidence type="ECO:0000259" key="2">
    <source>
        <dbReference type="Pfam" id="PF22939"/>
    </source>
</evidence>
<feature type="non-terminal residue" evidence="4">
    <location>
        <position position="361"/>
    </location>
</feature>
<dbReference type="GeneID" id="54302717"/>
<evidence type="ECO:0000259" key="3">
    <source>
        <dbReference type="Pfam" id="PF24883"/>
    </source>
</evidence>
<dbReference type="InterPro" id="IPR054471">
    <property type="entry name" value="GPIID_WHD"/>
</dbReference>
<dbReference type="InterPro" id="IPR056884">
    <property type="entry name" value="NPHP3-like_N"/>
</dbReference>
<keyword evidence="5" id="KW-1185">Reference proteome</keyword>
<dbReference type="InterPro" id="IPR027417">
    <property type="entry name" value="P-loop_NTPase"/>
</dbReference>
<proteinExistence type="predicted"/>
<dbReference type="EMBL" id="ML995490">
    <property type="protein sequence ID" value="KAF2140107.1"/>
    <property type="molecule type" value="Genomic_DNA"/>
</dbReference>